<evidence type="ECO:0000256" key="1">
    <source>
        <dbReference type="SAM" id="Coils"/>
    </source>
</evidence>
<name>W2T2I1_NECAM</name>
<dbReference type="KEGG" id="nai:NECAME_11916"/>
<feature type="non-terminal residue" evidence="4">
    <location>
        <position position="1"/>
    </location>
</feature>
<gene>
    <name evidence="4" type="ORF">NECAME_11916</name>
</gene>
<feature type="transmembrane region" description="Helical" evidence="3">
    <location>
        <begin position="57"/>
        <end position="82"/>
    </location>
</feature>
<reference evidence="5" key="1">
    <citation type="journal article" date="2014" name="Nat. Genet.">
        <title>Genome of the human hookworm Necator americanus.</title>
        <authorList>
            <person name="Tang Y.T."/>
            <person name="Gao X."/>
            <person name="Rosa B.A."/>
            <person name="Abubucker S."/>
            <person name="Hallsworth-Pepin K."/>
            <person name="Martin J."/>
            <person name="Tyagi R."/>
            <person name="Heizer E."/>
            <person name="Zhang X."/>
            <person name="Bhonagiri-Palsikar V."/>
            <person name="Minx P."/>
            <person name="Warren W.C."/>
            <person name="Wang Q."/>
            <person name="Zhan B."/>
            <person name="Hotez P.J."/>
            <person name="Sternberg P.W."/>
            <person name="Dougall A."/>
            <person name="Gaze S.T."/>
            <person name="Mulvenna J."/>
            <person name="Sotillo J."/>
            <person name="Ranganathan S."/>
            <person name="Rabelo E.M."/>
            <person name="Wilson R.K."/>
            <person name="Felgner P.L."/>
            <person name="Bethony J."/>
            <person name="Hawdon J.M."/>
            <person name="Gasser R.B."/>
            <person name="Loukas A."/>
            <person name="Mitreva M."/>
        </authorList>
    </citation>
    <scope>NUCLEOTIDE SEQUENCE [LARGE SCALE GENOMIC DNA]</scope>
</reference>
<dbReference type="Proteomes" id="UP000053676">
    <property type="component" value="Unassembled WGS sequence"/>
</dbReference>
<proteinExistence type="predicted"/>
<feature type="compositionally biased region" description="Polar residues" evidence="2">
    <location>
        <begin position="1"/>
        <end position="14"/>
    </location>
</feature>
<feature type="coiled-coil region" evidence="1">
    <location>
        <begin position="84"/>
        <end position="111"/>
    </location>
</feature>
<keyword evidence="3" id="KW-1133">Transmembrane helix</keyword>
<feature type="region of interest" description="Disordered" evidence="2">
    <location>
        <begin position="1"/>
        <end position="47"/>
    </location>
</feature>
<evidence type="ECO:0000256" key="3">
    <source>
        <dbReference type="SAM" id="Phobius"/>
    </source>
</evidence>
<feature type="compositionally biased region" description="Polar residues" evidence="2">
    <location>
        <begin position="33"/>
        <end position="47"/>
    </location>
</feature>
<protein>
    <submittedName>
        <fullName evidence="4">Uncharacterized protein</fullName>
    </submittedName>
</protein>
<accession>W2T2I1</accession>
<evidence type="ECO:0000256" key="2">
    <source>
        <dbReference type="SAM" id="MobiDB-lite"/>
    </source>
</evidence>
<evidence type="ECO:0000313" key="4">
    <source>
        <dbReference type="EMBL" id="ETN76113.1"/>
    </source>
</evidence>
<keyword evidence="3" id="KW-0812">Transmembrane</keyword>
<dbReference type="EMBL" id="KI660249">
    <property type="protein sequence ID" value="ETN76113.1"/>
    <property type="molecule type" value="Genomic_DNA"/>
</dbReference>
<keyword evidence="3" id="KW-0472">Membrane</keyword>
<keyword evidence="5" id="KW-1185">Reference proteome</keyword>
<sequence length="168" mass="18367">SIDRNSSSNFKNIPTISSTSTGTTEFSTTFQTNDNPELQAGGNTKLGTASDSSSGSMLFVLGGVAGFLIILAVIAVIALVVIKKRKMRKRLQSALDEEDRKRKERKALLDKMDKDPTPADMDRMMQIIQAGKMDEVMRDPSQDANPADVNKMVKMIADRRMAKARGNG</sequence>
<feature type="compositionally biased region" description="Low complexity" evidence="2">
    <location>
        <begin position="15"/>
        <end position="32"/>
    </location>
</feature>
<evidence type="ECO:0000313" key="5">
    <source>
        <dbReference type="Proteomes" id="UP000053676"/>
    </source>
</evidence>
<keyword evidence="1" id="KW-0175">Coiled coil</keyword>
<dbReference type="OrthoDB" id="5873153at2759"/>
<organism evidence="4 5">
    <name type="scientific">Necator americanus</name>
    <name type="common">Human hookworm</name>
    <dbReference type="NCBI Taxonomy" id="51031"/>
    <lineage>
        <taxon>Eukaryota</taxon>
        <taxon>Metazoa</taxon>
        <taxon>Ecdysozoa</taxon>
        <taxon>Nematoda</taxon>
        <taxon>Chromadorea</taxon>
        <taxon>Rhabditida</taxon>
        <taxon>Rhabditina</taxon>
        <taxon>Rhabditomorpha</taxon>
        <taxon>Strongyloidea</taxon>
        <taxon>Ancylostomatidae</taxon>
        <taxon>Bunostominae</taxon>
        <taxon>Necator</taxon>
    </lineage>
</organism>
<dbReference type="AlphaFoldDB" id="W2T2I1"/>